<protein>
    <submittedName>
        <fullName evidence="8">Uncharacterized protein</fullName>
    </submittedName>
</protein>
<evidence type="ECO:0000256" key="2">
    <source>
        <dbReference type="ARBA" id="ARBA00005179"/>
    </source>
</evidence>
<name>A0AA39XVQ6_9PEZI</name>
<evidence type="ECO:0000256" key="3">
    <source>
        <dbReference type="ARBA" id="ARBA00006757"/>
    </source>
</evidence>
<reference evidence="8" key="1">
    <citation type="submission" date="2023-06" db="EMBL/GenBank/DDBJ databases">
        <title>Genome-scale phylogeny and comparative genomics of the fungal order Sordariales.</title>
        <authorList>
            <consortium name="Lawrence Berkeley National Laboratory"/>
            <person name="Hensen N."/>
            <person name="Bonometti L."/>
            <person name="Westerberg I."/>
            <person name="Brannstrom I.O."/>
            <person name="Guillou S."/>
            <person name="Cros-Aarteil S."/>
            <person name="Calhoun S."/>
            <person name="Haridas S."/>
            <person name="Kuo A."/>
            <person name="Mondo S."/>
            <person name="Pangilinan J."/>
            <person name="Riley R."/>
            <person name="Labutti K."/>
            <person name="Andreopoulos B."/>
            <person name="Lipzen A."/>
            <person name="Chen C."/>
            <person name="Yanf M."/>
            <person name="Daum C."/>
            <person name="Ng V."/>
            <person name="Clum A."/>
            <person name="Steindorff A."/>
            <person name="Ohm R."/>
            <person name="Martin F."/>
            <person name="Silar P."/>
            <person name="Natvig D."/>
            <person name="Lalanne C."/>
            <person name="Gautier V."/>
            <person name="Ament-Velasquez S.L."/>
            <person name="Kruys A."/>
            <person name="Hutchinson M.I."/>
            <person name="Powell A.J."/>
            <person name="Barry K."/>
            <person name="Miller A.N."/>
            <person name="Grigoriev I.V."/>
            <person name="Debuchy R."/>
            <person name="Gladieux P."/>
            <person name="Thoren M.H."/>
            <person name="Johannesson H."/>
        </authorList>
    </citation>
    <scope>NUCLEOTIDE SEQUENCE</scope>
    <source>
        <strain evidence="8">SMH2532-1</strain>
    </source>
</reference>
<dbReference type="Proteomes" id="UP001174936">
    <property type="component" value="Unassembled WGS sequence"/>
</dbReference>
<evidence type="ECO:0000256" key="6">
    <source>
        <dbReference type="ARBA" id="ARBA00023136"/>
    </source>
</evidence>
<comment type="similarity">
    <text evidence="3">Belongs to the paxB family.</text>
</comment>
<organism evidence="8 9">
    <name type="scientific">Cercophora newfieldiana</name>
    <dbReference type="NCBI Taxonomy" id="92897"/>
    <lineage>
        <taxon>Eukaryota</taxon>
        <taxon>Fungi</taxon>
        <taxon>Dikarya</taxon>
        <taxon>Ascomycota</taxon>
        <taxon>Pezizomycotina</taxon>
        <taxon>Sordariomycetes</taxon>
        <taxon>Sordariomycetidae</taxon>
        <taxon>Sordariales</taxon>
        <taxon>Lasiosphaeriaceae</taxon>
        <taxon>Cercophora</taxon>
    </lineage>
</organism>
<evidence type="ECO:0000256" key="4">
    <source>
        <dbReference type="ARBA" id="ARBA00022692"/>
    </source>
</evidence>
<feature type="transmembrane region" description="Helical" evidence="7">
    <location>
        <begin position="225"/>
        <end position="245"/>
    </location>
</feature>
<comment type="caution">
    <text evidence="8">The sequence shown here is derived from an EMBL/GenBank/DDBJ whole genome shotgun (WGS) entry which is preliminary data.</text>
</comment>
<evidence type="ECO:0000256" key="7">
    <source>
        <dbReference type="SAM" id="Phobius"/>
    </source>
</evidence>
<proteinExistence type="inferred from homology"/>
<evidence type="ECO:0000256" key="5">
    <source>
        <dbReference type="ARBA" id="ARBA00022989"/>
    </source>
</evidence>
<feature type="transmembrane region" description="Helical" evidence="7">
    <location>
        <begin position="20"/>
        <end position="41"/>
    </location>
</feature>
<keyword evidence="6 7" id="KW-0472">Membrane</keyword>
<keyword evidence="9" id="KW-1185">Reference proteome</keyword>
<dbReference type="EMBL" id="JAULSV010000007">
    <property type="protein sequence ID" value="KAK0639945.1"/>
    <property type="molecule type" value="Genomic_DNA"/>
</dbReference>
<dbReference type="PANTHER" id="PTHR42038:SF2">
    <property type="entry name" value="TERPENE CYCLASE AUSL"/>
    <property type="match status" value="1"/>
</dbReference>
<dbReference type="AlphaFoldDB" id="A0AA39XVQ6"/>
<comment type="subcellular location">
    <subcellularLocation>
        <location evidence="1">Membrane</location>
        <topology evidence="1">Multi-pass membrane protein</topology>
    </subcellularLocation>
</comment>
<comment type="pathway">
    <text evidence="2">Secondary metabolite biosynthesis.</text>
</comment>
<feature type="transmembrane region" description="Helical" evidence="7">
    <location>
        <begin position="53"/>
        <end position="71"/>
    </location>
</feature>
<dbReference type="InterPro" id="IPR039020">
    <property type="entry name" value="PaxB-like"/>
</dbReference>
<gene>
    <name evidence="8" type="ORF">B0T16DRAFT_336788</name>
</gene>
<feature type="transmembrane region" description="Helical" evidence="7">
    <location>
        <begin position="197"/>
        <end position="219"/>
    </location>
</feature>
<keyword evidence="4 7" id="KW-0812">Transmembrane</keyword>
<feature type="transmembrane region" description="Helical" evidence="7">
    <location>
        <begin position="163"/>
        <end position="185"/>
    </location>
</feature>
<dbReference type="Pfam" id="PF25129">
    <property type="entry name" value="Pyr4-TMTC"/>
    <property type="match status" value="1"/>
</dbReference>
<dbReference type="PANTHER" id="PTHR42038">
    <property type="match status" value="1"/>
</dbReference>
<keyword evidence="5 7" id="KW-1133">Transmembrane helix</keyword>
<dbReference type="GO" id="GO:0016829">
    <property type="term" value="F:lyase activity"/>
    <property type="evidence" value="ECO:0007669"/>
    <property type="project" value="InterPro"/>
</dbReference>
<feature type="transmembrane region" description="Helical" evidence="7">
    <location>
        <begin position="116"/>
        <end position="133"/>
    </location>
</feature>
<accession>A0AA39XVQ6</accession>
<evidence type="ECO:0000313" key="9">
    <source>
        <dbReference type="Proteomes" id="UP001174936"/>
    </source>
</evidence>
<evidence type="ECO:0000313" key="8">
    <source>
        <dbReference type="EMBL" id="KAK0639945.1"/>
    </source>
</evidence>
<sequence length="283" mass="31387">MGSSDIPPPYLNAPPWLIPVHMFLLGTGVLLWDATYILMTLRALRTKSYGMPLLALGANVSWELVTVFYVCEAPLETFGFFVWLVLDVGLVYTTVRYGAGEWKGSRFEWVGRRIGRVLAGLVAVGCVLNYWFAKWWLEVPGRGTGSKEGKWWGGKEGYDTTELAFWSAGASQVVLSVGSLVMLVSRGHSGGTSHAIWFCRSMGTLTGLVLCNIVMWWCWPNAHQFVFTPLGTGLWGLSLACDLVYPFVLHRVRQTEIVLPSGQVVSGHGKRDPLTAVNRKKDQ</sequence>
<feature type="transmembrane region" description="Helical" evidence="7">
    <location>
        <begin position="77"/>
        <end position="95"/>
    </location>
</feature>
<evidence type="ECO:0000256" key="1">
    <source>
        <dbReference type="ARBA" id="ARBA00004141"/>
    </source>
</evidence>
<dbReference type="GO" id="GO:0016020">
    <property type="term" value="C:membrane"/>
    <property type="evidence" value="ECO:0007669"/>
    <property type="project" value="UniProtKB-SubCell"/>
</dbReference>